<evidence type="ECO:0000256" key="1">
    <source>
        <dbReference type="SAM" id="MobiDB-lite"/>
    </source>
</evidence>
<dbReference type="EMBL" id="CP115300">
    <property type="protein sequence ID" value="WBO69521.1"/>
    <property type="molecule type" value="Genomic_DNA"/>
</dbReference>
<organism evidence="2 3">
    <name type="scientific">Streptomyces camelliae</name>
    <dbReference type="NCBI Taxonomy" id="3004093"/>
    <lineage>
        <taxon>Bacteria</taxon>
        <taxon>Bacillati</taxon>
        <taxon>Actinomycetota</taxon>
        <taxon>Actinomycetes</taxon>
        <taxon>Kitasatosporales</taxon>
        <taxon>Streptomycetaceae</taxon>
        <taxon>Streptomyces</taxon>
    </lineage>
</organism>
<evidence type="ECO:0008006" key="4">
    <source>
        <dbReference type="Google" id="ProtNLM"/>
    </source>
</evidence>
<dbReference type="RefSeq" id="WP_270086702.1">
    <property type="nucleotide sequence ID" value="NZ_CP115300.1"/>
</dbReference>
<evidence type="ECO:0000313" key="3">
    <source>
        <dbReference type="Proteomes" id="UP001212326"/>
    </source>
</evidence>
<keyword evidence="3" id="KW-1185">Reference proteome</keyword>
<proteinExistence type="predicted"/>
<name>A0ABY7PJY3_9ACTN</name>
<sequence length="167" mass="17253">MRIALGSLASAAAFALVVGFGWMVTHSPGSADSGARATSDAKSAPVRGADSGRPADPALELACSRLVVEGTVTRVEPEQGTARNRVTLTVTHSYKPTHGPAEVSFLLDGGARPAPRTGQHVLVTVRTGQQHASLWAVGDPRVAADRAWITEALPDSLHTTCPSGEAP</sequence>
<gene>
    <name evidence="2" type="ORF">O1G22_27750</name>
</gene>
<dbReference type="Proteomes" id="UP001212326">
    <property type="component" value="Chromosome"/>
</dbReference>
<accession>A0ABY7PJY3</accession>
<reference evidence="2 3" key="1">
    <citation type="submission" date="2022-12" db="EMBL/GenBank/DDBJ databases">
        <authorList>
            <person name="Mo P."/>
        </authorList>
    </citation>
    <scope>NUCLEOTIDE SEQUENCE [LARGE SCALE GENOMIC DNA]</scope>
    <source>
        <strain evidence="2 3">HUAS 2-6</strain>
    </source>
</reference>
<evidence type="ECO:0000313" key="2">
    <source>
        <dbReference type="EMBL" id="WBO69521.1"/>
    </source>
</evidence>
<protein>
    <recommendedName>
        <fullName evidence="4">Lipoprotein</fullName>
    </recommendedName>
</protein>
<feature type="region of interest" description="Disordered" evidence="1">
    <location>
        <begin position="29"/>
        <end position="55"/>
    </location>
</feature>